<organism evidence="7 8">
    <name type="scientific">Chlorella ohadii</name>
    <dbReference type="NCBI Taxonomy" id="2649997"/>
    <lineage>
        <taxon>Eukaryota</taxon>
        <taxon>Viridiplantae</taxon>
        <taxon>Chlorophyta</taxon>
        <taxon>core chlorophytes</taxon>
        <taxon>Trebouxiophyceae</taxon>
        <taxon>Chlorellales</taxon>
        <taxon>Chlorellaceae</taxon>
        <taxon>Chlorella clade</taxon>
        <taxon>Chlorella</taxon>
    </lineage>
</organism>
<dbReference type="GO" id="GO:0008270">
    <property type="term" value="F:zinc ion binding"/>
    <property type="evidence" value="ECO:0007669"/>
    <property type="project" value="UniProtKB-KW"/>
</dbReference>
<dbReference type="Pfam" id="PF01753">
    <property type="entry name" value="zf-MYND"/>
    <property type="match status" value="1"/>
</dbReference>
<feature type="domain" description="MYND-type" evidence="6">
    <location>
        <begin position="174"/>
        <end position="214"/>
    </location>
</feature>
<protein>
    <recommendedName>
        <fullName evidence="6">MYND-type domain-containing protein</fullName>
    </recommendedName>
</protein>
<name>A0AAD5DF97_9CHLO</name>
<reference evidence="7" key="1">
    <citation type="submission" date="2020-11" db="EMBL/GenBank/DDBJ databases">
        <title>Chlorella ohadii genome sequencing and assembly.</title>
        <authorList>
            <person name="Murik O."/>
            <person name="Treves H."/>
            <person name="Kedem I."/>
            <person name="Shotland Y."/>
            <person name="Kaplan A."/>
        </authorList>
    </citation>
    <scope>NUCLEOTIDE SEQUENCE</scope>
    <source>
        <strain evidence="7">1</strain>
    </source>
</reference>
<evidence type="ECO:0000259" key="6">
    <source>
        <dbReference type="PROSITE" id="PS50865"/>
    </source>
</evidence>
<dbReference type="InterPro" id="IPR002893">
    <property type="entry name" value="Znf_MYND"/>
</dbReference>
<evidence type="ECO:0000256" key="1">
    <source>
        <dbReference type="ARBA" id="ARBA00022723"/>
    </source>
</evidence>
<evidence type="ECO:0000313" key="7">
    <source>
        <dbReference type="EMBL" id="KAI7835601.1"/>
    </source>
</evidence>
<dbReference type="EMBL" id="JADXDR010000244">
    <property type="protein sequence ID" value="KAI7835601.1"/>
    <property type="molecule type" value="Genomic_DNA"/>
</dbReference>
<dbReference type="Gene3D" id="6.10.140.2220">
    <property type="match status" value="1"/>
</dbReference>
<keyword evidence="2 4" id="KW-0863">Zinc-finger</keyword>
<gene>
    <name evidence="7" type="ORF">COHA_010495</name>
</gene>
<feature type="compositionally biased region" description="Low complexity" evidence="5">
    <location>
        <begin position="260"/>
        <end position="274"/>
    </location>
</feature>
<feature type="region of interest" description="Disordered" evidence="5">
    <location>
        <begin position="225"/>
        <end position="291"/>
    </location>
</feature>
<keyword evidence="3" id="KW-0862">Zinc</keyword>
<dbReference type="SUPFAM" id="SSF144232">
    <property type="entry name" value="HIT/MYND zinc finger-like"/>
    <property type="match status" value="1"/>
</dbReference>
<dbReference type="PROSITE" id="PS01360">
    <property type="entry name" value="ZF_MYND_1"/>
    <property type="match status" value="1"/>
</dbReference>
<evidence type="ECO:0000313" key="8">
    <source>
        <dbReference type="Proteomes" id="UP001205105"/>
    </source>
</evidence>
<feature type="compositionally biased region" description="Low complexity" evidence="5">
    <location>
        <begin position="225"/>
        <end position="246"/>
    </location>
</feature>
<comment type="caution">
    <text evidence="7">The sequence shown here is derived from an EMBL/GenBank/DDBJ whole genome shotgun (WGS) entry which is preliminary data.</text>
</comment>
<feature type="compositionally biased region" description="Basic and acidic residues" evidence="5">
    <location>
        <begin position="282"/>
        <end position="291"/>
    </location>
</feature>
<evidence type="ECO:0000256" key="4">
    <source>
        <dbReference type="PROSITE-ProRule" id="PRU00134"/>
    </source>
</evidence>
<proteinExistence type="predicted"/>
<evidence type="ECO:0000256" key="3">
    <source>
        <dbReference type="ARBA" id="ARBA00022833"/>
    </source>
</evidence>
<evidence type="ECO:0000256" key="5">
    <source>
        <dbReference type="SAM" id="MobiDB-lite"/>
    </source>
</evidence>
<dbReference type="Proteomes" id="UP001205105">
    <property type="component" value="Unassembled WGS sequence"/>
</dbReference>
<sequence>MDVDLPGGGRVVDLLAMTPALLKEHVAERGLDDDPIFMAAMESTLGLRARLKAEIKEKYPGMRITSMQVYTTGEEEFELPDPQPGHWRTLSACDAEGAAEGAAAAPGQPAAAPPAGVVVMQDRTTGMRLLTGMAGHSVTMKPATFEGGETGLSLYPHNSYVLIDMVPRDPSRACSFCAEAGVRLQKCAACRAARYCSKRCQVAHWKRGGHKQQCAELAAAAAAQQGDDQAADQAGDPAAAAQPGDDQATEDHEQGDDQAAEAQQGDQAAAAGEGTSAVPAADEGKSADASG</sequence>
<dbReference type="PROSITE" id="PS50865">
    <property type="entry name" value="ZF_MYND_2"/>
    <property type="match status" value="1"/>
</dbReference>
<evidence type="ECO:0000256" key="2">
    <source>
        <dbReference type="ARBA" id="ARBA00022771"/>
    </source>
</evidence>
<accession>A0AAD5DF97</accession>
<dbReference type="AlphaFoldDB" id="A0AAD5DF97"/>
<keyword evidence="8" id="KW-1185">Reference proteome</keyword>
<keyword evidence="1" id="KW-0479">Metal-binding</keyword>